<dbReference type="EMBL" id="CAIJDE010000034">
    <property type="protein sequence ID" value="CAC9973881.1"/>
    <property type="molecule type" value="Genomic_DNA"/>
</dbReference>
<dbReference type="AlphaFoldDB" id="A0A9N8J0D8"/>
<keyword evidence="2" id="KW-1185">Reference proteome</keyword>
<accession>A0A9N8J0D8</accession>
<protein>
    <submittedName>
        <fullName evidence="1">Uncharacterized protein</fullName>
    </submittedName>
</protein>
<comment type="caution">
    <text evidence="1">The sequence shown here is derived from an EMBL/GenBank/DDBJ whole genome shotgun (WGS) entry which is preliminary data.</text>
</comment>
<dbReference type="Proteomes" id="UP000533639">
    <property type="component" value="Unassembled WGS sequence"/>
</dbReference>
<organism evidence="1 2">
    <name type="scientific">Flavobacterium panici</name>
    <dbReference type="NCBI Taxonomy" id="2654843"/>
    <lineage>
        <taxon>Bacteria</taxon>
        <taxon>Pseudomonadati</taxon>
        <taxon>Bacteroidota</taxon>
        <taxon>Flavobacteriia</taxon>
        <taxon>Flavobacteriales</taxon>
        <taxon>Flavobacteriaceae</taxon>
        <taxon>Flavobacterium</taxon>
    </lineage>
</organism>
<evidence type="ECO:0000313" key="1">
    <source>
        <dbReference type="EMBL" id="CAC9973881.1"/>
    </source>
</evidence>
<gene>
    <name evidence="1" type="ORF">FLAPXU55_01570</name>
</gene>
<evidence type="ECO:0000313" key="2">
    <source>
        <dbReference type="Proteomes" id="UP000533639"/>
    </source>
</evidence>
<name>A0A9N8J0D8_9FLAO</name>
<sequence>MWYAGGIGNNCNALKGVGQLTHTGLYSLNFQTMSTNTLSKETEIRLTDFFNKTVDPESLAKAIRQINYLIALSIIRDCETFQNEKTNLEKGYYWLNELAEILNPYFEVEN</sequence>
<proteinExistence type="predicted"/>
<reference evidence="1 2" key="1">
    <citation type="submission" date="2020-06" db="EMBL/GenBank/DDBJ databases">
        <authorList>
            <person name="Criscuolo A."/>
        </authorList>
    </citation>
    <scope>NUCLEOTIDE SEQUENCE [LARGE SCALE GENOMIC DNA]</scope>
    <source>
        <strain evidence="1">PXU-55</strain>
    </source>
</reference>